<feature type="region of interest" description="Disordered" evidence="2">
    <location>
        <begin position="459"/>
        <end position="519"/>
    </location>
</feature>
<sequence>MQSLRKASTRFQPPSTPRRGVIGEIGNYSPTTSPQKLQLEKVQLENRLQNVLLLSARKDVHIDCMEAQYSKVEQENENLNTHRSVSSSSRKLLGALDDNARQDTYITHLEEELSKAHDRIDQLEIELDGRRFEICKLNQETKDCNLHLKLREEELKDLLEELEKAGKAMDDRALAHLEKQAQDDQERADYVGLNRKLRMKISRVSGKVKEMNKTAEADKEELKTLHVKFKEQESIEQTLIEDNKVLKLENTALRQQLTAPELAAFKLATSNDKLATTEKALTTVEEKLTETETKPATSREKMEVSNEDPTAAAEKCLDLSKEIEDIKDRLVAMSIEAAEEKNKNNVLEEKLAGTEKERRRLEAELATASLKLDEAQDVDQQVIEPCLMMRENTPIISDEVYPDYPQAPLSPVLASPPAIEPVRPWRWLSRVSSVIIAKKDDAKTDLRLEMSVRGNDYFEEIMGTNSSGSQDEVDADMAERREEDDNDPTRRVPSGREEKGREKEPSIHTDEEKSEGKNP</sequence>
<feature type="compositionally biased region" description="Basic and acidic residues" evidence="2">
    <location>
        <begin position="477"/>
        <end position="519"/>
    </location>
</feature>
<feature type="coiled-coil region" evidence="1">
    <location>
        <begin position="106"/>
        <end position="172"/>
    </location>
</feature>
<name>A0A517LJT0_9PEZI</name>
<evidence type="ECO:0000256" key="2">
    <source>
        <dbReference type="SAM" id="MobiDB-lite"/>
    </source>
</evidence>
<dbReference type="AlphaFoldDB" id="A0A517LJT0"/>
<feature type="region of interest" description="Disordered" evidence="2">
    <location>
        <begin position="1"/>
        <end position="33"/>
    </location>
</feature>
<reference evidence="3 4" key="1">
    <citation type="submission" date="2019-07" db="EMBL/GenBank/DDBJ databases">
        <title>Finished genome of Venturia effusa.</title>
        <authorList>
            <person name="Young C.A."/>
            <person name="Cox M.P."/>
            <person name="Ganley A.R.D."/>
            <person name="David W.J."/>
        </authorList>
    </citation>
    <scope>NUCLEOTIDE SEQUENCE [LARGE SCALE GENOMIC DNA]</scope>
    <source>
        <strain evidence="4">albino</strain>
    </source>
</reference>
<feature type="compositionally biased region" description="Polar residues" evidence="2">
    <location>
        <begin position="1"/>
        <end position="13"/>
    </location>
</feature>
<evidence type="ECO:0000313" key="4">
    <source>
        <dbReference type="Proteomes" id="UP000316270"/>
    </source>
</evidence>
<evidence type="ECO:0000313" key="3">
    <source>
        <dbReference type="EMBL" id="QDS75826.1"/>
    </source>
</evidence>
<feature type="region of interest" description="Disordered" evidence="2">
    <location>
        <begin position="285"/>
        <end position="311"/>
    </location>
</feature>
<feature type="compositionally biased region" description="Basic and acidic residues" evidence="2">
    <location>
        <begin position="285"/>
        <end position="304"/>
    </location>
</feature>
<dbReference type="OrthoDB" id="10677630at2759"/>
<gene>
    <name evidence="3" type="ORF">FKW77_001038</name>
</gene>
<dbReference type="Proteomes" id="UP000316270">
    <property type="component" value="Chromosome 14"/>
</dbReference>
<keyword evidence="1" id="KW-0175">Coiled coil</keyword>
<evidence type="ECO:0000256" key="1">
    <source>
        <dbReference type="SAM" id="Coils"/>
    </source>
</evidence>
<proteinExistence type="predicted"/>
<protein>
    <submittedName>
        <fullName evidence="3">Uncharacterized protein</fullName>
    </submittedName>
</protein>
<dbReference type="EMBL" id="CP042198">
    <property type="protein sequence ID" value="QDS75826.1"/>
    <property type="molecule type" value="Genomic_DNA"/>
</dbReference>
<feature type="coiled-coil region" evidence="1">
    <location>
        <begin position="323"/>
        <end position="378"/>
    </location>
</feature>
<organism evidence="3 4">
    <name type="scientific">Venturia effusa</name>
    <dbReference type="NCBI Taxonomy" id="50376"/>
    <lineage>
        <taxon>Eukaryota</taxon>
        <taxon>Fungi</taxon>
        <taxon>Dikarya</taxon>
        <taxon>Ascomycota</taxon>
        <taxon>Pezizomycotina</taxon>
        <taxon>Dothideomycetes</taxon>
        <taxon>Pleosporomycetidae</taxon>
        <taxon>Venturiales</taxon>
        <taxon>Venturiaceae</taxon>
        <taxon>Venturia</taxon>
    </lineage>
</organism>
<keyword evidence="4" id="KW-1185">Reference proteome</keyword>
<accession>A0A517LJT0</accession>